<evidence type="ECO:0000256" key="2">
    <source>
        <dbReference type="ARBA" id="ARBA00022827"/>
    </source>
</evidence>
<dbReference type="PRINTS" id="PR00420">
    <property type="entry name" value="RNGMNOXGNASE"/>
</dbReference>
<dbReference type="Proteomes" id="UP000272412">
    <property type="component" value="Unassembled WGS sequence"/>
</dbReference>
<organism evidence="4 5">
    <name type="scientific">Neisseria weixii</name>
    <dbReference type="NCBI Taxonomy" id="1853276"/>
    <lineage>
        <taxon>Bacteria</taxon>
        <taxon>Pseudomonadati</taxon>
        <taxon>Pseudomonadota</taxon>
        <taxon>Betaproteobacteria</taxon>
        <taxon>Neisseriales</taxon>
        <taxon>Neisseriaceae</taxon>
        <taxon>Neisseria</taxon>
    </lineage>
</organism>
<dbReference type="Pfam" id="PF01494">
    <property type="entry name" value="FAD_binding_3"/>
    <property type="match status" value="1"/>
</dbReference>
<evidence type="ECO:0000259" key="3">
    <source>
        <dbReference type="Pfam" id="PF01494"/>
    </source>
</evidence>
<gene>
    <name evidence="4" type="primary">pobA</name>
    <name evidence="4" type="ORF">EGK74_11960</name>
</gene>
<keyword evidence="5" id="KW-1185">Reference proteome</keyword>
<dbReference type="InterPro" id="IPR036188">
    <property type="entry name" value="FAD/NAD-bd_sf"/>
</dbReference>
<sequence>MKTQVAIIGAGPSGLLLGQLLYQNGIGNVILERKSGEYVLSRIRAGVLEHTTVQGLEKAGAAERMHKEGLVYTGVELLFNDQHVRIDFEKEVGKNVVVYGQTEVTRDLMDARPATGGVTVYEADNVALHDIDTAAPYVTYTKDGEAHRLDCGFIAGCDGFHGVSRQSIPADVLKSYERVYPFGWLGLLSDTPPVSDELIYAKHDNGFVLCSQRSTTRSRYYLQVPLADKVEDWSDERFWAELKNRLPAETAVKLVTGPSLEKSIAPLRSFVSEPMRYKSLFLAGDAAHIVPPTGAKGLNLAAGDVQCLADAFDDYYRNQSRAGIDGYSERCLKRVWVAERFSWYRTKLLHTFPDSDDFERKMQETEFNQLNLTENAAKTLAENYVGLPY</sequence>
<dbReference type="EC" id="1.14.13.2" evidence="4"/>
<name>A0A3N4MJN5_9NEIS</name>
<dbReference type="EMBL" id="RPFL01000046">
    <property type="protein sequence ID" value="RPD83751.1"/>
    <property type="molecule type" value="Genomic_DNA"/>
</dbReference>
<dbReference type="AlphaFoldDB" id="A0A3N4MJN5"/>
<proteinExistence type="predicted"/>
<accession>A0A3N4MJN5</accession>
<dbReference type="PANTHER" id="PTHR43004">
    <property type="entry name" value="TRK SYSTEM POTASSIUM UPTAKE PROTEIN"/>
    <property type="match status" value="1"/>
</dbReference>
<dbReference type="NCBIfam" id="NF006091">
    <property type="entry name" value="PRK08243.1"/>
    <property type="match status" value="1"/>
</dbReference>
<dbReference type="Gene3D" id="3.50.50.60">
    <property type="entry name" value="FAD/NAD(P)-binding domain"/>
    <property type="match status" value="1"/>
</dbReference>
<feature type="domain" description="FAD-binding" evidence="3">
    <location>
        <begin position="2"/>
        <end position="342"/>
    </location>
</feature>
<dbReference type="InterPro" id="IPR050641">
    <property type="entry name" value="RIFMO-like"/>
</dbReference>
<evidence type="ECO:0000313" key="4">
    <source>
        <dbReference type="EMBL" id="RPD83751.1"/>
    </source>
</evidence>
<keyword evidence="1" id="KW-0285">Flavoprotein</keyword>
<dbReference type="RefSeq" id="WP_123804912.1">
    <property type="nucleotide sequence ID" value="NZ_JBHSPY010000010.1"/>
</dbReference>
<comment type="caution">
    <text evidence="4">The sequence shown here is derived from an EMBL/GenBank/DDBJ whole genome shotgun (WGS) entry which is preliminary data.</text>
</comment>
<evidence type="ECO:0000256" key="1">
    <source>
        <dbReference type="ARBA" id="ARBA00022630"/>
    </source>
</evidence>
<dbReference type="InterPro" id="IPR012733">
    <property type="entry name" value="HB_mOase"/>
</dbReference>
<keyword evidence="4" id="KW-0503">Monooxygenase</keyword>
<dbReference type="SUPFAM" id="SSF54373">
    <property type="entry name" value="FAD-linked reductases, C-terminal domain"/>
    <property type="match status" value="1"/>
</dbReference>
<keyword evidence="2" id="KW-0274">FAD</keyword>
<dbReference type="OrthoDB" id="8672648at2"/>
<protein>
    <submittedName>
        <fullName evidence="4">4-hydroxybenzoate 3-monooxygenase</fullName>
        <ecNumber evidence="4">1.14.13.2</ecNumber>
    </submittedName>
</protein>
<dbReference type="Gene3D" id="3.30.9.10">
    <property type="entry name" value="D-Amino Acid Oxidase, subunit A, domain 2"/>
    <property type="match status" value="1"/>
</dbReference>
<dbReference type="SUPFAM" id="SSF51905">
    <property type="entry name" value="FAD/NAD(P)-binding domain"/>
    <property type="match status" value="1"/>
</dbReference>
<dbReference type="GO" id="GO:0043639">
    <property type="term" value="P:benzoate catabolic process"/>
    <property type="evidence" value="ECO:0007669"/>
    <property type="project" value="InterPro"/>
</dbReference>
<keyword evidence="4" id="KW-0560">Oxidoreductase</keyword>
<evidence type="ECO:0000313" key="5">
    <source>
        <dbReference type="Proteomes" id="UP000272412"/>
    </source>
</evidence>
<reference evidence="4 5" key="1">
    <citation type="submission" date="2018-11" db="EMBL/GenBank/DDBJ databases">
        <title>Neisseria weixii sp. nov. isolated from the rectal contents of plateau pika (Ochotona cruzoniae).</title>
        <authorList>
            <person name="Zhang G."/>
        </authorList>
    </citation>
    <scope>NUCLEOTIDE SEQUENCE [LARGE SCALE GENOMIC DNA]</scope>
    <source>
        <strain evidence="4 5">10009</strain>
    </source>
</reference>
<dbReference type="GO" id="GO:0071949">
    <property type="term" value="F:FAD binding"/>
    <property type="evidence" value="ECO:0007669"/>
    <property type="project" value="InterPro"/>
</dbReference>
<dbReference type="NCBIfam" id="TIGR02360">
    <property type="entry name" value="pbenz_hydroxyl"/>
    <property type="match status" value="1"/>
</dbReference>
<dbReference type="GO" id="GO:0018659">
    <property type="term" value="F:4-hydroxybenzoate 3-monooxygenase activity"/>
    <property type="evidence" value="ECO:0007669"/>
    <property type="project" value="UniProtKB-EC"/>
</dbReference>
<dbReference type="InterPro" id="IPR002938">
    <property type="entry name" value="FAD-bd"/>
</dbReference>
<dbReference type="PANTHER" id="PTHR43004:SF3">
    <property type="entry name" value="P-HYDROXYBENZOATE HYDROXYLASE"/>
    <property type="match status" value="1"/>
</dbReference>